<dbReference type="InterPro" id="IPR024930">
    <property type="entry name" value="Skp_dom_sf"/>
</dbReference>
<evidence type="ECO:0000256" key="4">
    <source>
        <dbReference type="SAM" id="SignalP"/>
    </source>
</evidence>
<protein>
    <submittedName>
        <fullName evidence="5">Periplasmic chaperone for outer membrane proteins Skp</fullName>
    </submittedName>
</protein>
<gene>
    <name evidence="5" type="ORF">SAMN05444408_1055</name>
</gene>
<dbReference type="EMBL" id="FQVO01000005">
    <property type="protein sequence ID" value="SHE84497.1"/>
    <property type="molecule type" value="Genomic_DNA"/>
</dbReference>
<dbReference type="STRING" id="1302685.SAMN05444408_1055"/>
<evidence type="ECO:0000256" key="1">
    <source>
        <dbReference type="ARBA" id="ARBA00009091"/>
    </source>
</evidence>
<proteinExistence type="inferred from homology"/>
<dbReference type="RefSeq" id="WP_072884471.1">
    <property type="nucleotide sequence ID" value="NZ_FQVO01000005.1"/>
</dbReference>
<dbReference type="PANTHER" id="PTHR35089">
    <property type="entry name" value="CHAPERONE PROTEIN SKP"/>
    <property type="match status" value="1"/>
</dbReference>
<name>A0A1M4WTK4_9FLAO</name>
<accession>A0A1M4WTK4</accession>
<dbReference type="GO" id="GO:0051082">
    <property type="term" value="F:unfolded protein binding"/>
    <property type="evidence" value="ECO:0007669"/>
    <property type="project" value="InterPro"/>
</dbReference>
<dbReference type="Proteomes" id="UP000184236">
    <property type="component" value="Unassembled WGS sequence"/>
</dbReference>
<sequence>MKNFRIVFSFFLFLLFSLSNAQKVGVVDTEYILNKMPQYKEAEARLNAQIDTWQSELQNLQSEYERKRSAFESEKVLLIGDQLKLREKEVMDLEKNIKTTTSLRFGATGEIKKLRTNLVQPFQDQIWGAIKTMAEKNGIGIVIDKTSNNVLFLQKRFDYSDKVLDILLKDTDKKEKTKTRK</sequence>
<dbReference type="OrthoDB" id="9788552at2"/>
<evidence type="ECO:0000256" key="3">
    <source>
        <dbReference type="SAM" id="Coils"/>
    </source>
</evidence>
<dbReference type="SUPFAM" id="SSF111384">
    <property type="entry name" value="OmpH-like"/>
    <property type="match status" value="1"/>
</dbReference>
<evidence type="ECO:0000313" key="6">
    <source>
        <dbReference type="Proteomes" id="UP000184236"/>
    </source>
</evidence>
<dbReference type="AlphaFoldDB" id="A0A1M4WTK4"/>
<dbReference type="GO" id="GO:0050821">
    <property type="term" value="P:protein stabilization"/>
    <property type="evidence" value="ECO:0007669"/>
    <property type="project" value="TreeGrafter"/>
</dbReference>
<evidence type="ECO:0000313" key="5">
    <source>
        <dbReference type="EMBL" id="SHE84497.1"/>
    </source>
</evidence>
<comment type="similarity">
    <text evidence="1">Belongs to the Skp family.</text>
</comment>
<keyword evidence="6" id="KW-1185">Reference proteome</keyword>
<evidence type="ECO:0000256" key="2">
    <source>
        <dbReference type="ARBA" id="ARBA00022729"/>
    </source>
</evidence>
<feature type="coiled-coil region" evidence="3">
    <location>
        <begin position="43"/>
        <end position="70"/>
    </location>
</feature>
<dbReference type="GO" id="GO:0005829">
    <property type="term" value="C:cytosol"/>
    <property type="evidence" value="ECO:0007669"/>
    <property type="project" value="TreeGrafter"/>
</dbReference>
<organism evidence="5 6">
    <name type="scientific">Chryseobacterium takakiae</name>
    <dbReference type="NCBI Taxonomy" id="1302685"/>
    <lineage>
        <taxon>Bacteria</taxon>
        <taxon>Pseudomonadati</taxon>
        <taxon>Bacteroidota</taxon>
        <taxon>Flavobacteriia</taxon>
        <taxon>Flavobacteriales</taxon>
        <taxon>Weeksellaceae</taxon>
        <taxon>Chryseobacterium group</taxon>
        <taxon>Chryseobacterium</taxon>
    </lineage>
</organism>
<dbReference type="Gene3D" id="3.30.910.20">
    <property type="entry name" value="Skp domain"/>
    <property type="match status" value="1"/>
</dbReference>
<feature type="chain" id="PRO_5012386523" evidence="4">
    <location>
        <begin position="22"/>
        <end position="181"/>
    </location>
</feature>
<keyword evidence="2 4" id="KW-0732">Signal</keyword>
<dbReference type="SMART" id="SM00935">
    <property type="entry name" value="OmpH"/>
    <property type="match status" value="1"/>
</dbReference>
<feature type="signal peptide" evidence="4">
    <location>
        <begin position="1"/>
        <end position="21"/>
    </location>
</feature>
<keyword evidence="3" id="KW-0175">Coiled coil</keyword>
<dbReference type="PANTHER" id="PTHR35089:SF1">
    <property type="entry name" value="CHAPERONE PROTEIN SKP"/>
    <property type="match status" value="1"/>
</dbReference>
<dbReference type="Pfam" id="PF03938">
    <property type="entry name" value="OmpH"/>
    <property type="match status" value="1"/>
</dbReference>
<dbReference type="InterPro" id="IPR005632">
    <property type="entry name" value="Chaperone_Skp"/>
</dbReference>
<reference evidence="6" key="1">
    <citation type="submission" date="2016-11" db="EMBL/GenBank/DDBJ databases">
        <authorList>
            <person name="Varghese N."/>
            <person name="Submissions S."/>
        </authorList>
    </citation>
    <scope>NUCLEOTIDE SEQUENCE [LARGE SCALE GENOMIC DNA]</scope>
    <source>
        <strain evidence="6">DSM 26898</strain>
    </source>
</reference>